<protein>
    <recommendedName>
        <fullName evidence="3">Transposase IS111A/IS1328/IS1533 N-terminal domain-containing protein</fullName>
    </recommendedName>
</protein>
<name>A0ABW3ZZU2_9BACI</name>
<evidence type="ECO:0000313" key="1">
    <source>
        <dbReference type="EMBL" id="MFD1363683.1"/>
    </source>
</evidence>
<organism evidence="1 2">
    <name type="scientific">Lentibacillus salinarum</name>
    <dbReference type="NCBI Taxonomy" id="446820"/>
    <lineage>
        <taxon>Bacteria</taxon>
        <taxon>Bacillati</taxon>
        <taxon>Bacillota</taxon>
        <taxon>Bacilli</taxon>
        <taxon>Bacillales</taxon>
        <taxon>Bacillaceae</taxon>
        <taxon>Lentibacillus</taxon>
    </lineage>
</organism>
<dbReference type="EMBL" id="JBHTNH010000061">
    <property type="protein sequence ID" value="MFD1363683.1"/>
    <property type="molecule type" value="Genomic_DNA"/>
</dbReference>
<keyword evidence="2" id="KW-1185">Reference proteome</keyword>
<comment type="caution">
    <text evidence="1">The sequence shown here is derived from an EMBL/GenBank/DDBJ whole genome shotgun (WGS) entry which is preliminary data.</text>
</comment>
<reference evidence="2" key="1">
    <citation type="journal article" date="2019" name="Int. J. Syst. Evol. Microbiol.">
        <title>The Global Catalogue of Microorganisms (GCM) 10K type strain sequencing project: providing services to taxonomists for standard genome sequencing and annotation.</title>
        <authorList>
            <consortium name="The Broad Institute Genomics Platform"/>
            <consortium name="The Broad Institute Genome Sequencing Center for Infectious Disease"/>
            <person name="Wu L."/>
            <person name="Ma J."/>
        </authorList>
    </citation>
    <scope>NUCLEOTIDE SEQUENCE [LARGE SCALE GENOMIC DNA]</scope>
    <source>
        <strain evidence="2">CCUG 54822</strain>
    </source>
</reference>
<evidence type="ECO:0008006" key="3">
    <source>
        <dbReference type="Google" id="ProtNLM"/>
    </source>
</evidence>
<accession>A0ABW3ZZU2</accession>
<gene>
    <name evidence="1" type="ORF">ACFQ4A_18930</name>
</gene>
<sequence>MIAQSVSRYHQSSRHQEVTGSITKLVKKHGFEQILFGLEHTGVYSTHTAMYLTRHLDFGIQHRNVYSLIEVLSSNSRNPTIWMPPKMIG</sequence>
<dbReference type="RefSeq" id="WP_382402927.1">
    <property type="nucleotide sequence ID" value="NZ_JBHTNH010000061.1"/>
</dbReference>
<evidence type="ECO:0000313" key="2">
    <source>
        <dbReference type="Proteomes" id="UP001597178"/>
    </source>
</evidence>
<dbReference type="Proteomes" id="UP001597178">
    <property type="component" value="Unassembled WGS sequence"/>
</dbReference>
<proteinExistence type="predicted"/>